<name>A0ABQ3HLX5_9ACTN</name>
<keyword evidence="2" id="KW-1185">Reference proteome</keyword>
<protein>
    <recommendedName>
        <fullName evidence="3">DUF222 domain-containing protein</fullName>
    </recommendedName>
</protein>
<dbReference type="InterPro" id="IPR036079">
    <property type="entry name" value="ATPase_csu/dsu_sf"/>
</dbReference>
<dbReference type="RefSeq" id="WP_068324847.1">
    <property type="nucleotide sequence ID" value="NZ_BNAD01000004.1"/>
</dbReference>
<comment type="caution">
    <text evidence="1">The sequence shown here is derived from an EMBL/GenBank/DDBJ whole genome shotgun (WGS) entry which is preliminary data.</text>
</comment>
<dbReference type="Proteomes" id="UP000597341">
    <property type="component" value="Unassembled WGS sequence"/>
</dbReference>
<proteinExistence type="predicted"/>
<evidence type="ECO:0000313" key="1">
    <source>
        <dbReference type="EMBL" id="GHE17149.1"/>
    </source>
</evidence>
<organism evidence="1 2">
    <name type="scientific">Nocardioides flavus</name>
    <name type="common">ex Wang et al. 2016</name>
    <dbReference type="NCBI Taxonomy" id="2058780"/>
    <lineage>
        <taxon>Bacteria</taxon>
        <taxon>Bacillati</taxon>
        <taxon>Actinomycetota</taxon>
        <taxon>Actinomycetes</taxon>
        <taxon>Propionibacteriales</taxon>
        <taxon>Nocardioidaceae</taxon>
        <taxon>Nocardioides</taxon>
    </lineage>
</organism>
<reference evidence="2" key="1">
    <citation type="journal article" date="2019" name="Int. J. Syst. Evol. Microbiol.">
        <title>The Global Catalogue of Microorganisms (GCM) 10K type strain sequencing project: providing services to taxonomists for standard genome sequencing and annotation.</title>
        <authorList>
            <consortium name="The Broad Institute Genomics Platform"/>
            <consortium name="The Broad Institute Genome Sequencing Center for Infectious Disease"/>
            <person name="Wu L."/>
            <person name="Ma J."/>
        </authorList>
    </citation>
    <scope>NUCLEOTIDE SEQUENCE [LARGE SCALE GENOMIC DNA]</scope>
    <source>
        <strain evidence="2">CGMCC 1.12791</strain>
    </source>
</reference>
<dbReference type="SUPFAM" id="SSF103486">
    <property type="entry name" value="V-type ATP synthase subunit C"/>
    <property type="match status" value="1"/>
</dbReference>
<evidence type="ECO:0008006" key="3">
    <source>
        <dbReference type="Google" id="ProtNLM"/>
    </source>
</evidence>
<sequence>MTAPLYVAGSTALRARMSRLTPDGAGQGDREESEEMRRLPQLFVGEARAVAQVLTGRHDLRDALALLRGAASGLPPEDRLRGVRAVGAITPERAAELAHTRDEAGVVALLERLRLPTPITAAALPRLWSRFELHRDVEELELAVTATAHAEWGERAAHPRSRPVADLLARERDQRNLLIALARSDVDPGRLMPLGRLGVRDLEHAITGRWAPVLGVYPRWRAAAAAYELHGDLGHVDRDLHDEATAGAAARLRRGDAESADPLVGYVLLLEERARRHRRAGLILVTGGADRRTP</sequence>
<evidence type="ECO:0000313" key="2">
    <source>
        <dbReference type="Proteomes" id="UP000597341"/>
    </source>
</evidence>
<accession>A0ABQ3HLX5</accession>
<gene>
    <name evidence="1" type="ORF">GCM10011376_17590</name>
</gene>
<dbReference type="EMBL" id="BNAD01000004">
    <property type="protein sequence ID" value="GHE17149.1"/>
    <property type="molecule type" value="Genomic_DNA"/>
</dbReference>